<organism evidence="1 2">
    <name type="scientific">Sulfurospirillum diekertiae</name>
    <dbReference type="NCBI Taxonomy" id="1854492"/>
    <lineage>
        <taxon>Bacteria</taxon>
        <taxon>Pseudomonadati</taxon>
        <taxon>Campylobacterota</taxon>
        <taxon>Epsilonproteobacteria</taxon>
        <taxon>Campylobacterales</taxon>
        <taxon>Sulfurospirillaceae</taxon>
        <taxon>Sulfurospirillum</taxon>
    </lineage>
</organism>
<protein>
    <submittedName>
        <fullName evidence="1">TM1812 family CRISPR-associated protein</fullName>
    </submittedName>
</protein>
<dbReference type="InterPro" id="IPR013383">
    <property type="entry name" value="CRISPR-assoc_prot_DxTHG_CS"/>
</dbReference>
<evidence type="ECO:0000313" key="2">
    <source>
        <dbReference type="Proteomes" id="UP000502831"/>
    </source>
</evidence>
<dbReference type="Proteomes" id="UP000502831">
    <property type="component" value="Chromosome"/>
</dbReference>
<name>A0AA92FFC3_9BACT</name>
<dbReference type="AlphaFoldDB" id="A0AA92FFC3"/>
<sequence length="509" mass="59201">MTIISICGMIGTTKPNPNEKSFIQKTDADKAVYDVDLSLQYLIAPPKETYINMLPLLVDTFAKEHQIIALATASAEKIQKEVLSFEGLDVTKCSFEFIDDTAFEAYFSTVNQLLREHDEVIIDLSHGFRHLPLLTLVSLLVNHLKSPEKIKHILFAQEVIPSKHYKIIDLNEYLDIATIAYALVSFKDNYTIARSIVLRTDRYKPLLEILRDFSQHILSNAIQTLFERELPRQIREKIEELDSDPHVAALKELLSGIRLHLINLEAISKKADYERYYKIGKLLLEKGYLLNAITIINEALPLYIQNILHSKKLLCIPSGTDAYHVTKSMMDFIEKGKRDSTLMSEEIDAYFVCSNKVVFDAFSSLQQKMRQLRNDFAHAYGENAHETITSTLEMLFATFHTLVFEQNLFATIKPSDRTSPPCQYDYTLFELKANTMFLKLFPFVLFKNVFEEKRILKLYQKEIPPQWNIPKNMSEKQHRLIDILYHYFEHKNDPKEARHYMDAFYQDFK</sequence>
<dbReference type="EMBL" id="CP039734">
    <property type="protein sequence ID" value="QIR75247.1"/>
    <property type="molecule type" value="Genomic_DNA"/>
</dbReference>
<proteinExistence type="predicted"/>
<accession>A0AA92FFC3</accession>
<reference evidence="1 2" key="1">
    <citation type="journal article" date="2017" name="Environ. Sci. Technol.">
        <title>Organohalide Respiration with Chlorinated Ethenes under Low pH Conditions.</title>
        <authorList>
            <person name="Yang Y."/>
            <person name="Capiro N.L."/>
            <person name="Marcet T.F."/>
            <person name="Yan J."/>
            <person name="Pennell K.D."/>
            <person name="Loffler F.E."/>
        </authorList>
    </citation>
    <scope>NUCLEOTIDE SEQUENCE [LARGE SCALE GENOMIC DNA]</scope>
    <source>
        <strain evidence="1 2">ACSDCE</strain>
    </source>
</reference>
<gene>
    <name evidence="1" type="ORF">FA584_03090</name>
</gene>
<dbReference type="NCBIfam" id="TIGR02549">
    <property type="entry name" value="CRISPR_DxTHG"/>
    <property type="match status" value="1"/>
</dbReference>
<evidence type="ECO:0000313" key="1">
    <source>
        <dbReference type="EMBL" id="QIR75247.1"/>
    </source>
</evidence>
<dbReference type="RefSeq" id="WP_167749325.1">
    <property type="nucleotide sequence ID" value="NZ_CP039734.2"/>
</dbReference>